<gene>
    <name evidence="2" type="ORF">LYSCAS_26520</name>
</gene>
<feature type="chain" id="PRO_5047474378" description="CSLREA domain-containing protein" evidence="1">
    <location>
        <begin position="31"/>
        <end position="462"/>
    </location>
</feature>
<dbReference type="InterPro" id="IPR011050">
    <property type="entry name" value="Pectin_lyase_fold/virulence"/>
</dbReference>
<sequence length="462" mass="47174">MSRSIPVTTIGACLLLGTLGALGIAPEARAATLTPTNCNDSGAGSLRAAVTSATSGDTIDLRPLACHRIVLTTGAIMIPQASLTVRGPGYARFAVSGNYSSSVFRHDGTGTLHLRGLTIEQGQHRAEMANGGCIFTAGNFDGNDIHVRHCGAYARLDALGGGIYAAGNITLFYSAVYDNGAKGRSSGGGGLTLGTIVPGTADLVGGDLRMHRSRVFRNVAASGGGLRALGSVDITYSSISDNHARVSSGAMDVFNHGTGTPSRIAYSTISGNTAVNSIGGFNLSPNTSIENSTISGNAAPFIGLGQIIGPGTIVNSTITANVTTTGFDTNCFPGVLTLYGEFHVESSILAGNTCLGGISRDVTGQDTNSGPFPRPPPTVILGSDNLVQNSIFVTLPADTIRNTDAMLGPLADNGGRTLTHRPLSGSPAINRGNNVAGFDVDQRGEGFPRVVGGRADIGAVER</sequence>
<name>A0ABN6G1J6_9GAMM</name>
<dbReference type="RefSeq" id="WP_213434544.1">
    <property type="nucleotide sequence ID" value="NZ_AP024545.1"/>
</dbReference>
<evidence type="ECO:0000313" key="2">
    <source>
        <dbReference type="EMBL" id="BCT93628.1"/>
    </source>
</evidence>
<dbReference type="InterPro" id="IPR059226">
    <property type="entry name" value="Choice_anch_Q_dom"/>
</dbReference>
<dbReference type="Gene3D" id="2.160.20.10">
    <property type="entry name" value="Single-stranded right-handed beta-helix, Pectin lyase-like"/>
    <property type="match status" value="1"/>
</dbReference>
<dbReference type="NCBIfam" id="NF041518">
    <property type="entry name" value="choice_anch_Q"/>
    <property type="match status" value="1"/>
</dbReference>
<keyword evidence="1" id="KW-0732">Signal</keyword>
<accession>A0ABN6G1J6</accession>
<evidence type="ECO:0000256" key="1">
    <source>
        <dbReference type="SAM" id="SignalP"/>
    </source>
</evidence>
<proteinExistence type="predicted"/>
<feature type="signal peptide" evidence="1">
    <location>
        <begin position="1"/>
        <end position="30"/>
    </location>
</feature>
<evidence type="ECO:0008006" key="4">
    <source>
        <dbReference type="Google" id="ProtNLM"/>
    </source>
</evidence>
<dbReference type="EMBL" id="AP024545">
    <property type="protein sequence ID" value="BCT93628.1"/>
    <property type="molecule type" value="Genomic_DNA"/>
</dbReference>
<protein>
    <recommendedName>
        <fullName evidence="4">CSLREA domain-containing protein</fullName>
    </recommendedName>
</protein>
<evidence type="ECO:0000313" key="3">
    <source>
        <dbReference type="Proteomes" id="UP000681317"/>
    </source>
</evidence>
<dbReference type="Proteomes" id="UP000681317">
    <property type="component" value="Chromosome"/>
</dbReference>
<dbReference type="InterPro" id="IPR012334">
    <property type="entry name" value="Pectin_lyas_fold"/>
</dbReference>
<organism evidence="2 3">
    <name type="scientific">Noviluteimonas caseinilytica</name>
    <dbReference type="NCBI Taxonomy" id="2675101"/>
    <lineage>
        <taxon>Bacteria</taxon>
        <taxon>Pseudomonadati</taxon>
        <taxon>Pseudomonadota</taxon>
        <taxon>Gammaproteobacteria</taxon>
        <taxon>Lysobacterales</taxon>
        <taxon>Lysobacteraceae</taxon>
        <taxon>Noviluteimonas</taxon>
    </lineage>
</organism>
<dbReference type="SUPFAM" id="SSF51126">
    <property type="entry name" value="Pectin lyase-like"/>
    <property type="match status" value="1"/>
</dbReference>
<keyword evidence="3" id="KW-1185">Reference proteome</keyword>
<reference evidence="2 3" key="1">
    <citation type="submission" date="2021-03" db="EMBL/GenBank/DDBJ databases">
        <title>Complete Genome Sequences of Two Lysobacter Strains Isolated from Sea Water (Lysobacter caseinilyticus) and Soil (Lysobacter helvus) in South Korea.</title>
        <authorList>
            <person name="Watanabe Y."/>
            <person name="Arakawa K."/>
        </authorList>
    </citation>
    <scope>NUCLEOTIDE SEQUENCE [LARGE SCALE GENOMIC DNA]</scope>
    <source>
        <strain evidence="2 3">KVB24</strain>
    </source>
</reference>